<reference evidence="9 10" key="1">
    <citation type="submission" date="2024-11" db="EMBL/GenBank/DDBJ databases">
        <authorList>
            <person name="Heng Y.C."/>
            <person name="Lim A.C.H."/>
            <person name="Lee J.K.Y."/>
            <person name="Kittelmann S."/>
        </authorList>
    </citation>
    <scope>NUCLEOTIDE SEQUENCE [LARGE SCALE GENOMIC DNA]</scope>
    <source>
        <strain evidence="9 10">WILCCON 0269</strain>
    </source>
</reference>
<gene>
    <name evidence="9" type="ORF">ACJDU8_01110</name>
</gene>
<dbReference type="InterPro" id="IPR013762">
    <property type="entry name" value="Integrase-like_cat_sf"/>
</dbReference>
<dbReference type="Proteomes" id="UP001623660">
    <property type="component" value="Unassembled WGS sequence"/>
</dbReference>
<name>A0ABW8SDU2_9CLOT</name>
<sequence>MAKTTYRKRKINDREYYFYRLRHKNLKKPKDMYGSTVKELDAKIKSAVNELDYGVNNKELFGNFLCDWLFDVHYGDIKPSTKERYEGIYRNYIKNSDISGIKLKDITSKDIQDYYNKLIKKGKSVNCIKNLHKLIAPAIRYAYDSNMIIKDFSRALVVPKDNEEKKLSKINDVKPFNLLEQEKFIQAIKGHDLEVLFLTALNSGLRQGELLALTWNDIDFENDIIRVNKTVKYTSDVSKNGRENCHIALQTPKSENSNRRVTIPTFLTKRLQQYELHQRELKLKMANLYEDNNLVFCNIYGRYLDGSNVRKRFKRVLNNIGFPDRKFHDLRHTFATRLFELGEEPKTVQELLGHSNISTTLDIYTHVLEGMKKKAASKLNDLYENMRVK</sequence>
<dbReference type="CDD" id="cd01189">
    <property type="entry name" value="INT_ICEBs1_C_like"/>
    <property type="match status" value="1"/>
</dbReference>
<evidence type="ECO:0000313" key="10">
    <source>
        <dbReference type="Proteomes" id="UP001623660"/>
    </source>
</evidence>
<evidence type="ECO:0000256" key="1">
    <source>
        <dbReference type="ARBA" id="ARBA00003283"/>
    </source>
</evidence>
<dbReference type="EMBL" id="JBJHZX010000001">
    <property type="protein sequence ID" value="MFL0194194.1"/>
    <property type="molecule type" value="Genomic_DNA"/>
</dbReference>
<dbReference type="RefSeq" id="WP_406790309.1">
    <property type="nucleotide sequence ID" value="NZ_JBJHZX010000001.1"/>
</dbReference>
<dbReference type="InterPro" id="IPR004107">
    <property type="entry name" value="Integrase_SAM-like_N"/>
</dbReference>
<comment type="caution">
    <text evidence="9">The sequence shown here is derived from an EMBL/GenBank/DDBJ whole genome shotgun (WGS) entry which is preliminary data.</text>
</comment>
<dbReference type="Gene3D" id="1.10.150.130">
    <property type="match status" value="1"/>
</dbReference>
<evidence type="ECO:0000256" key="6">
    <source>
        <dbReference type="PROSITE-ProRule" id="PRU01248"/>
    </source>
</evidence>
<dbReference type="PANTHER" id="PTHR30349">
    <property type="entry name" value="PHAGE INTEGRASE-RELATED"/>
    <property type="match status" value="1"/>
</dbReference>
<keyword evidence="5" id="KW-0233">DNA recombination</keyword>
<evidence type="ECO:0000259" key="8">
    <source>
        <dbReference type="PROSITE" id="PS51900"/>
    </source>
</evidence>
<feature type="domain" description="Core-binding (CB)" evidence="8">
    <location>
        <begin position="65"/>
        <end position="143"/>
    </location>
</feature>
<comment type="function">
    <text evidence="1">Site-specific tyrosine recombinase, which acts by catalyzing the cutting and rejoining of the recombining DNA molecules.</text>
</comment>
<dbReference type="SUPFAM" id="SSF56349">
    <property type="entry name" value="DNA breaking-rejoining enzymes"/>
    <property type="match status" value="1"/>
</dbReference>
<keyword evidence="3" id="KW-0229">DNA integration</keyword>
<keyword evidence="4 6" id="KW-0238">DNA-binding</keyword>
<dbReference type="InterPro" id="IPR010998">
    <property type="entry name" value="Integrase_recombinase_N"/>
</dbReference>
<accession>A0ABW8SDU2</accession>
<dbReference type="InterPro" id="IPR050090">
    <property type="entry name" value="Tyrosine_recombinase_XerCD"/>
</dbReference>
<dbReference type="PROSITE" id="PS51900">
    <property type="entry name" value="CB"/>
    <property type="match status" value="1"/>
</dbReference>
<dbReference type="Pfam" id="PF00589">
    <property type="entry name" value="Phage_integrase"/>
    <property type="match status" value="1"/>
</dbReference>
<dbReference type="PROSITE" id="PS51898">
    <property type="entry name" value="TYR_RECOMBINASE"/>
    <property type="match status" value="1"/>
</dbReference>
<organism evidence="9 10">
    <name type="scientific">Candidatus Clostridium eludens</name>
    <dbReference type="NCBI Taxonomy" id="3381663"/>
    <lineage>
        <taxon>Bacteria</taxon>
        <taxon>Bacillati</taxon>
        <taxon>Bacillota</taxon>
        <taxon>Clostridia</taxon>
        <taxon>Eubacteriales</taxon>
        <taxon>Clostridiaceae</taxon>
        <taxon>Clostridium</taxon>
    </lineage>
</organism>
<evidence type="ECO:0000313" key="9">
    <source>
        <dbReference type="EMBL" id="MFL0194194.1"/>
    </source>
</evidence>
<evidence type="ECO:0000256" key="3">
    <source>
        <dbReference type="ARBA" id="ARBA00022908"/>
    </source>
</evidence>
<dbReference type="Gene3D" id="1.10.443.10">
    <property type="entry name" value="Intergrase catalytic core"/>
    <property type="match status" value="1"/>
</dbReference>
<evidence type="ECO:0000256" key="5">
    <source>
        <dbReference type="ARBA" id="ARBA00023172"/>
    </source>
</evidence>
<protein>
    <submittedName>
        <fullName evidence="9">Tyrosine-type recombinase/integrase</fullName>
    </submittedName>
</protein>
<keyword evidence="10" id="KW-1185">Reference proteome</keyword>
<evidence type="ECO:0000259" key="7">
    <source>
        <dbReference type="PROSITE" id="PS51898"/>
    </source>
</evidence>
<dbReference type="PANTHER" id="PTHR30349:SF64">
    <property type="entry name" value="PROPHAGE INTEGRASE INTD-RELATED"/>
    <property type="match status" value="1"/>
</dbReference>
<dbReference type="InterPro" id="IPR011010">
    <property type="entry name" value="DNA_brk_join_enz"/>
</dbReference>
<dbReference type="Pfam" id="PF14659">
    <property type="entry name" value="Phage_int_SAM_3"/>
    <property type="match status" value="1"/>
</dbReference>
<feature type="domain" description="Tyr recombinase" evidence="7">
    <location>
        <begin position="171"/>
        <end position="377"/>
    </location>
</feature>
<evidence type="ECO:0000256" key="2">
    <source>
        <dbReference type="ARBA" id="ARBA00008857"/>
    </source>
</evidence>
<evidence type="ECO:0000256" key="4">
    <source>
        <dbReference type="ARBA" id="ARBA00023125"/>
    </source>
</evidence>
<dbReference type="InterPro" id="IPR044068">
    <property type="entry name" value="CB"/>
</dbReference>
<comment type="similarity">
    <text evidence="2">Belongs to the 'phage' integrase family.</text>
</comment>
<proteinExistence type="inferred from homology"/>
<dbReference type="InterPro" id="IPR002104">
    <property type="entry name" value="Integrase_catalytic"/>
</dbReference>